<dbReference type="Proteomes" id="UP000266673">
    <property type="component" value="Unassembled WGS sequence"/>
</dbReference>
<gene>
    <name evidence="2" type="ORF">C2G38_1055116</name>
</gene>
<sequence>MQCKFIVIIKKQLLQISLLTSIILVYRYLLLRNPPQINLNPSGSSFIIQNASDPNSNNAFSDLIITQSYDTFDINDNYFSNFWKSLESVFFWINGRWDQLDQWNFVPIDILTLLASILLVTIMQNMLIAFMT</sequence>
<dbReference type="EMBL" id="QKWP01000337">
    <property type="protein sequence ID" value="RIB21878.1"/>
    <property type="molecule type" value="Genomic_DNA"/>
</dbReference>
<keyword evidence="3" id="KW-1185">Reference proteome</keyword>
<organism evidence="2 3">
    <name type="scientific">Gigaspora rosea</name>
    <dbReference type="NCBI Taxonomy" id="44941"/>
    <lineage>
        <taxon>Eukaryota</taxon>
        <taxon>Fungi</taxon>
        <taxon>Fungi incertae sedis</taxon>
        <taxon>Mucoromycota</taxon>
        <taxon>Glomeromycotina</taxon>
        <taxon>Glomeromycetes</taxon>
        <taxon>Diversisporales</taxon>
        <taxon>Gigasporaceae</taxon>
        <taxon>Gigaspora</taxon>
    </lineage>
</organism>
<dbReference type="OrthoDB" id="2442407at2759"/>
<comment type="caution">
    <text evidence="2">The sequence shown here is derived from an EMBL/GenBank/DDBJ whole genome shotgun (WGS) entry which is preliminary data.</text>
</comment>
<feature type="transmembrane region" description="Helical" evidence="1">
    <location>
        <begin position="110"/>
        <end position="130"/>
    </location>
</feature>
<keyword evidence="1" id="KW-0812">Transmembrane</keyword>
<name>A0A397VJ43_9GLOM</name>
<evidence type="ECO:0008006" key="4">
    <source>
        <dbReference type="Google" id="ProtNLM"/>
    </source>
</evidence>
<evidence type="ECO:0000313" key="3">
    <source>
        <dbReference type="Proteomes" id="UP000266673"/>
    </source>
</evidence>
<keyword evidence="1" id="KW-1133">Transmembrane helix</keyword>
<protein>
    <recommendedName>
        <fullName evidence="4">Ion transport domain-containing protein</fullName>
    </recommendedName>
</protein>
<reference evidence="2 3" key="1">
    <citation type="submission" date="2018-06" db="EMBL/GenBank/DDBJ databases">
        <title>Comparative genomics reveals the genomic features of Rhizophagus irregularis, R. cerebriforme, R. diaphanum and Gigaspora rosea, and their symbiotic lifestyle signature.</title>
        <authorList>
            <person name="Morin E."/>
            <person name="San Clemente H."/>
            <person name="Chen E.C.H."/>
            <person name="De La Providencia I."/>
            <person name="Hainaut M."/>
            <person name="Kuo A."/>
            <person name="Kohler A."/>
            <person name="Murat C."/>
            <person name="Tang N."/>
            <person name="Roy S."/>
            <person name="Loubradou J."/>
            <person name="Henrissat B."/>
            <person name="Grigoriev I.V."/>
            <person name="Corradi N."/>
            <person name="Roux C."/>
            <person name="Martin F.M."/>
        </authorList>
    </citation>
    <scope>NUCLEOTIDE SEQUENCE [LARGE SCALE GENOMIC DNA]</scope>
    <source>
        <strain evidence="2 3">DAOM 194757</strain>
    </source>
</reference>
<keyword evidence="1" id="KW-0472">Membrane</keyword>
<evidence type="ECO:0000313" key="2">
    <source>
        <dbReference type="EMBL" id="RIB21878.1"/>
    </source>
</evidence>
<proteinExistence type="predicted"/>
<dbReference type="STRING" id="44941.A0A397VJ43"/>
<dbReference type="AlphaFoldDB" id="A0A397VJ43"/>
<evidence type="ECO:0000256" key="1">
    <source>
        <dbReference type="SAM" id="Phobius"/>
    </source>
</evidence>
<accession>A0A397VJ43</accession>
<feature type="transmembrane region" description="Helical" evidence="1">
    <location>
        <begin position="12"/>
        <end position="30"/>
    </location>
</feature>